<accession>A0A2A5T5A4</accession>
<dbReference type="InterPro" id="IPR044135">
    <property type="entry name" value="Met-tRNA-FMT_C"/>
</dbReference>
<proteinExistence type="inferred from homology"/>
<evidence type="ECO:0000313" key="12">
    <source>
        <dbReference type="Proteomes" id="UP000219020"/>
    </source>
</evidence>
<dbReference type="Proteomes" id="UP000219020">
    <property type="component" value="Unassembled WGS sequence"/>
</dbReference>
<feature type="domain" description="Formyl transferase N-terminal" evidence="9">
    <location>
        <begin position="7"/>
        <end position="163"/>
    </location>
</feature>
<dbReference type="EC" id="2.1.2.9" evidence="3 8"/>
<comment type="similarity">
    <text evidence="2 8">Belongs to the Fmt family.</text>
</comment>
<keyword evidence="6 8" id="KW-0648">Protein biosynthesis</keyword>
<feature type="domain" description="Formyl transferase C-terminal" evidence="10">
    <location>
        <begin position="188"/>
        <end position="285"/>
    </location>
</feature>
<comment type="catalytic activity">
    <reaction evidence="7 8">
        <text>L-methionyl-tRNA(fMet) + (6R)-10-formyltetrahydrofolate = N-formyl-L-methionyl-tRNA(fMet) + (6S)-5,6,7,8-tetrahydrofolate + H(+)</text>
        <dbReference type="Rhea" id="RHEA:24380"/>
        <dbReference type="Rhea" id="RHEA-COMP:9952"/>
        <dbReference type="Rhea" id="RHEA-COMP:9953"/>
        <dbReference type="ChEBI" id="CHEBI:15378"/>
        <dbReference type="ChEBI" id="CHEBI:57453"/>
        <dbReference type="ChEBI" id="CHEBI:78530"/>
        <dbReference type="ChEBI" id="CHEBI:78844"/>
        <dbReference type="ChEBI" id="CHEBI:195366"/>
        <dbReference type="EC" id="2.1.2.9"/>
    </reaction>
</comment>
<evidence type="ECO:0000256" key="6">
    <source>
        <dbReference type="ARBA" id="ARBA00022917"/>
    </source>
</evidence>
<dbReference type="CDD" id="cd08704">
    <property type="entry name" value="Met_tRNA_FMT_C"/>
    <property type="match status" value="1"/>
</dbReference>
<dbReference type="InterPro" id="IPR011034">
    <property type="entry name" value="Formyl_transferase-like_C_sf"/>
</dbReference>
<comment type="function">
    <text evidence="1 8">Attaches a formyl group to the free amino group of methionyl-tRNA(fMet). The formyl group appears to play a dual role in the initiator identity of N-formylmethionyl-tRNA by promoting its recognition by IF2 and preventing the misappropriation of this tRNA by the elongation apparatus.</text>
</comment>
<feature type="binding site" evidence="8">
    <location>
        <begin position="94"/>
        <end position="97"/>
    </location>
    <ligand>
        <name>(6S)-5,6,7,8-tetrahydrofolate</name>
        <dbReference type="ChEBI" id="CHEBI:57453"/>
    </ligand>
</feature>
<keyword evidence="5 8" id="KW-0808">Transferase</keyword>
<dbReference type="AlphaFoldDB" id="A0A2A5T5A4"/>
<evidence type="ECO:0000256" key="2">
    <source>
        <dbReference type="ARBA" id="ARBA00010699"/>
    </source>
</evidence>
<dbReference type="Gene3D" id="3.10.25.10">
    <property type="entry name" value="Formyl transferase, C-terminal domain"/>
    <property type="match status" value="1"/>
</dbReference>
<evidence type="ECO:0000256" key="8">
    <source>
        <dbReference type="HAMAP-Rule" id="MF_00182"/>
    </source>
</evidence>
<dbReference type="InterPro" id="IPR001555">
    <property type="entry name" value="GART_AS"/>
</dbReference>
<dbReference type="GO" id="GO:0004479">
    <property type="term" value="F:methionyl-tRNA formyltransferase activity"/>
    <property type="evidence" value="ECO:0007669"/>
    <property type="project" value="UniProtKB-UniRule"/>
</dbReference>
<evidence type="ECO:0000256" key="5">
    <source>
        <dbReference type="ARBA" id="ARBA00022679"/>
    </source>
</evidence>
<evidence type="ECO:0000256" key="4">
    <source>
        <dbReference type="ARBA" id="ARBA00016014"/>
    </source>
</evidence>
<dbReference type="CDD" id="cd08646">
    <property type="entry name" value="FMT_core_Met-tRNA-FMT_N"/>
    <property type="match status" value="1"/>
</dbReference>
<reference evidence="12" key="1">
    <citation type="submission" date="2017-04" db="EMBL/GenBank/DDBJ databases">
        <title>Genome evolution of the luminous symbionts of deep sea anglerfish.</title>
        <authorList>
            <person name="Hendry T.A."/>
        </authorList>
    </citation>
    <scope>NUCLEOTIDE SEQUENCE [LARGE SCALE GENOMIC DNA]</scope>
</reference>
<keyword evidence="12" id="KW-1185">Reference proteome</keyword>
<dbReference type="NCBIfam" id="TIGR00460">
    <property type="entry name" value="fmt"/>
    <property type="match status" value="1"/>
</dbReference>
<evidence type="ECO:0000256" key="1">
    <source>
        <dbReference type="ARBA" id="ARBA00002606"/>
    </source>
</evidence>
<dbReference type="InterPro" id="IPR005793">
    <property type="entry name" value="Formyl_trans_C"/>
</dbReference>
<dbReference type="PANTHER" id="PTHR11138:SF5">
    <property type="entry name" value="METHIONYL-TRNA FORMYLTRANSFERASE, MITOCHONDRIAL"/>
    <property type="match status" value="1"/>
</dbReference>
<evidence type="ECO:0000259" key="10">
    <source>
        <dbReference type="Pfam" id="PF02911"/>
    </source>
</evidence>
<dbReference type="Pfam" id="PF02911">
    <property type="entry name" value="Formyl_trans_C"/>
    <property type="match status" value="1"/>
</dbReference>
<dbReference type="Gene3D" id="3.40.50.170">
    <property type="entry name" value="Formyl transferase, N-terminal domain"/>
    <property type="match status" value="1"/>
</dbReference>
<organism evidence="11 12">
    <name type="scientific">Candidatus Enterovibrio escicola</name>
    <dbReference type="NCBI Taxonomy" id="1927127"/>
    <lineage>
        <taxon>Bacteria</taxon>
        <taxon>Pseudomonadati</taxon>
        <taxon>Pseudomonadota</taxon>
        <taxon>Gammaproteobacteria</taxon>
        <taxon>Vibrionales</taxon>
        <taxon>Vibrionaceae</taxon>
        <taxon>Enterovibrio</taxon>
    </lineage>
</organism>
<dbReference type="SUPFAM" id="SSF50486">
    <property type="entry name" value="FMT C-terminal domain-like"/>
    <property type="match status" value="1"/>
</dbReference>
<dbReference type="EMBL" id="NBYY01000011">
    <property type="protein sequence ID" value="PCS23318.1"/>
    <property type="molecule type" value="Genomic_DNA"/>
</dbReference>
<dbReference type="PROSITE" id="PS00373">
    <property type="entry name" value="GART"/>
    <property type="match status" value="1"/>
</dbReference>
<protein>
    <recommendedName>
        <fullName evidence="4 8">Methionyl-tRNA formyltransferase</fullName>
        <ecNumber evidence="3 8">2.1.2.9</ecNumber>
    </recommendedName>
</protein>
<dbReference type="InterPro" id="IPR036477">
    <property type="entry name" value="Formyl_transf_N_sf"/>
</dbReference>
<evidence type="ECO:0000256" key="7">
    <source>
        <dbReference type="ARBA" id="ARBA00048558"/>
    </source>
</evidence>
<evidence type="ECO:0000259" key="9">
    <source>
        <dbReference type="Pfam" id="PF00551"/>
    </source>
</evidence>
<dbReference type="HAMAP" id="MF_00182">
    <property type="entry name" value="Formyl_trans"/>
    <property type="match status" value="1"/>
</dbReference>
<dbReference type="InterPro" id="IPR002376">
    <property type="entry name" value="Formyl_transf_N"/>
</dbReference>
<name>A0A2A5T5A4_9GAMM</name>
<gene>
    <name evidence="8" type="primary">fmt</name>
    <name evidence="11" type="ORF">BTN49_1315</name>
</gene>
<dbReference type="InterPro" id="IPR037022">
    <property type="entry name" value="Formyl_trans_C_sf"/>
</dbReference>
<dbReference type="InterPro" id="IPR005794">
    <property type="entry name" value="Fmt"/>
</dbReference>
<evidence type="ECO:0000256" key="3">
    <source>
        <dbReference type="ARBA" id="ARBA00012261"/>
    </source>
</evidence>
<comment type="caution">
    <text evidence="11">The sequence shown here is derived from an EMBL/GenBank/DDBJ whole genome shotgun (WGS) entry which is preliminary data.</text>
</comment>
<dbReference type="InterPro" id="IPR041711">
    <property type="entry name" value="Met-tRNA-FMT_N"/>
</dbReference>
<dbReference type="PANTHER" id="PTHR11138">
    <property type="entry name" value="METHIONYL-TRNA FORMYLTRANSFERASE"/>
    <property type="match status" value="1"/>
</dbReference>
<dbReference type="SUPFAM" id="SSF53328">
    <property type="entry name" value="Formyltransferase"/>
    <property type="match status" value="1"/>
</dbReference>
<dbReference type="GO" id="GO:0005829">
    <property type="term" value="C:cytosol"/>
    <property type="evidence" value="ECO:0007669"/>
    <property type="project" value="TreeGrafter"/>
</dbReference>
<sequence length="295" mass="32090">MTTLLSSHHEIVAVYTKPDSPAGRGKKLTASPVKMLAIENDIAIYQPTTLKSEESQRELATIDADIMVVVAYGLILPKVALAIPRLGCINIHGSILPRWRGAAPIQRAILAGDEQTGVTIIQMNEGLDSGDILKITTLNIADKETSGTLYERLAVIGTNMLISCLDNISAGSTVPKKQDDKLANYAKKLSKSEALIDWTLSAVAIDRCIRAFNPWPMSYFLVGKNNIKVWDAEVEMETSDKTPGTILSVDKMGIRVATGDGVLRLTSLQPPGKKTMSITDIINSRLNWFEPTSTL</sequence>
<evidence type="ECO:0000313" key="11">
    <source>
        <dbReference type="EMBL" id="PCS23318.1"/>
    </source>
</evidence>
<dbReference type="Pfam" id="PF00551">
    <property type="entry name" value="Formyl_trans_N"/>
    <property type="match status" value="1"/>
</dbReference>